<gene>
    <name evidence="6" type="primary">ELF2</name>
    <name evidence="6" type="ORF">DERP_010400</name>
</gene>
<dbReference type="Gene3D" id="1.10.10.10">
    <property type="entry name" value="Winged helix-like DNA-binding domain superfamily/Winged helix DNA-binding domain"/>
    <property type="match status" value="1"/>
</dbReference>
<accession>A0ABQ8J4W3</accession>
<feature type="region of interest" description="Disordered" evidence="4">
    <location>
        <begin position="1"/>
        <end position="63"/>
    </location>
</feature>
<reference evidence="6 7" key="2">
    <citation type="journal article" date="2022" name="Mol. Biol. Evol.">
        <title>Comparative Genomics Reveals Insights into the Divergent Evolution of Astigmatic Mites and Household Pest Adaptations.</title>
        <authorList>
            <person name="Xiong Q."/>
            <person name="Wan A.T."/>
            <person name="Liu X."/>
            <person name="Fung C.S."/>
            <person name="Xiao X."/>
            <person name="Malainual N."/>
            <person name="Hou J."/>
            <person name="Wang L."/>
            <person name="Wang M."/>
            <person name="Yang K.Y."/>
            <person name="Cui Y."/>
            <person name="Leung E.L."/>
            <person name="Nong W."/>
            <person name="Shin S.K."/>
            <person name="Au S.W."/>
            <person name="Jeong K.Y."/>
            <person name="Chew F.T."/>
            <person name="Hui J.H."/>
            <person name="Leung T.F."/>
            <person name="Tungtrongchitr A."/>
            <person name="Zhong N."/>
            <person name="Liu Z."/>
            <person name="Tsui S.K."/>
        </authorList>
    </citation>
    <scope>NUCLEOTIDE SEQUENCE [LARGE SCALE GENOMIC DNA]</scope>
    <source>
        <strain evidence="6">Derp</strain>
    </source>
</reference>
<organism evidence="6 7">
    <name type="scientific">Dermatophagoides pteronyssinus</name>
    <name type="common">European house dust mite</name>
    <dbReference type="NCBI Taxonomy" id="6956"/>
    <lineage>
        <taxon>Eukaryota</taxon>
        <taxon>Metazoa</taxon>
        <taxon>Ecdysozoa</taxon>
        <taxon>Arthropoda</taxon>
        <taxon>Chelicerata</taxon>
        <taxon>Arachnida</taxon>
        <taxon>Acari</taxon>
        <taxon>Acariformes</taxon>
        <taxon>Sarcoptiformes</taxon>
        <taxon>Astigmata</taxon>
        <taxon>Psoroptidia</taxon>
        <taxon>Analgoidea</taxon>
        <taxon>Pyroglyphidae</taxon>
        <taxon>Dermatophagoidinae</taxon>
        <taxon>Dermatophagoides</taxon>
    </lineage>
</organism>
<dbReference type="Pfam" id="PF00178">
    <property type="entry name" value="Ets"/>
    <property type="match status" value="1"/>
</dbReference>
<feature type="domain" description="ETS" evidence="5">
    <location>
        <begin position="509"/>
        <end position="591"/>
    </location>
</feature>
<dbReference type="PANTHER" id="PTHR11849">
    <property type="entry name" value="ETS"/>
    <property type="match status" value="1"/>
</dbReference>
<dbReference type="PRINTS" id="PR00454">
    <property type="entry name" value="ETSDOMAIN"/>
</dbReference>
<evidence type="ECO:0000259" key="5">
    <source>
        <dbReference type="PROSITE" id="PS50061"/>
    </source>
</evidence>
<sequence length="722" mass="76654">DGCEPSSSELASSSSNSLSPSSTSSSSPSSSSSSSSSLSTTTAIAVNKSNSSSTSTTNINNNKNNLVVLNGSSGSSSSSSSSAANAAATTNLLQNILQQHHQHTSGTHHPGHHNIGHHHPHHTTAHHLHHLNHQLHHHQTISNNRWSPTNRHHTGTTSSSTPGVTGTTNTNSPLPPSPADSGVSDVDSHYSSNDEQNHHHHHQQQQQQQSYQQNSFYYGQTRSQQQNSALVAASTAGGNTSVSGNSAPTSSTQYSDGPLALHSPVSGHLQNRFNGFTHPSTNGSQSHHSPPRTGTPIHQANGLAHPSLYAAAVQSLESPSSTTPNGSNTGPSNSCTNQTSSQQQLLSAALQAAAAASGSLIHHAAQQQRRPPGPSLSMDSFYSQQFVQTSPSIGDHGKGNQINKIGLALMNILSPSVILALNMSTSIEDSHHLHPYHHHAHHLNQTGMAANGNSSLVNGAQALKRKKGRKPKGLDGPNLTPVGSNHNSNPNPNGLTPSTKRKSRESSTTYLWEFLLKLLQDKEYCPRYIKWTNREKGIFKLVDSKAVSRLWGLHKNKPDMNYETMGRALRYYYQRGILAKVDGQRLVYQFVDVPKDVIDINGSSPMSNNGTTSDANNNNNNNNNIVAMNNNAAAAAASLLNGANLTNNHGHGHNLYSALGSPYHLTNGSGSNSLLGGSPIPPPLVAPPGSNNNNTQSYAYAAALKRAESSAMKCDSFSLDDL</sequence>
<proteinExistence type="inferred from homology"/>
<feature type="non-terminal residue" evidence="6">
    <location>
        <position position="1"/>
    </location>
</feature>
<feature type="compositionally biased region" description="Low complexity" evidence="4">
    <location>
        <begin position="99"/>
        <end position="108"/>
    </location>
</feature>
<evidence type="ECO:0000256" key="3">
    <source>
        <dbReference type="RuleBase" id="RU004019"/>
    </source>
</evidence>
<feature type="compositionally biased region" description="Basic residues" evidence="4">
    <location>
        <begin position="109"/>
        <end position="139"/>
    </location>
</feature>
<feature type="compositionally biased region" description="Polar residues" evidence="4">
    <location>
        <begin position="268"/>
        <end position="288"/>
    </location>
</feature>
<feature type="compositionally biased region" description="Low complexity" evidence="4">
    <location>
        <begin position="318"/>
        <end position="343"/>
    </location>
</feature>
<keyword evidence="3" id="KW-0539">Nucleus</keyword>
<evidence type="ECO:0000256" key="2">
    <source>
        <dbReference type="ARBA" id="ARBA00023125"/>
    </source>
</evidence>
<dbReference type="PROSITE" id="PS00346">
    <property type="entry name" value="ETS_DOMAIN_2"/>
    <property type="match status" value="1"/>
</dbReference>
<feature type="region of interest" description="Disordered" evidence="4">
    <location>
        <begin position="314"/>
        <end position="343"/>
    </location>
</feature>
<evidence type="ECO:0000256" key="4">
    <source>
        <dbReference type="SAM" id="MobiDB-lite"/>
    </source>
</evidence>
<dbReference type="PROSITE" id="PS00345">
    <property type="entry name" value="ETS_DOMAIN_1"/>
    <property type="match status" value="1"/>
</dbReference>
<feature type="compositionally biased region" description="Low complexity" evidence="4">
    <location>
        <begin position="155"/>
        <end position="172"/>
    </location>
</feature>
<feature type="region of interest" description="Disordered" evidence="4">
    <location>
        <begin position="464"/>
        <end position="502"/>
    </location>
</feature>
<dbReference type="EMBL" id="NJHN03000075">
    <property type="protein sequence ID" value="KAH9417586.1"/>
    <property type="molecule type" value="Genomic_DNA"/>
</dbReference>
<feature type="compositionally biased region" description="Low complexity" evidence="4">
    <location>
        <begin position="607"/>
        <end position="624"/>
    </location>
</feature>
<feature type="compositionally biased region" description="Low complexity" evidence="4">
    <location>
        <begin position="483"/>
        <end position="498"/>
    </location>
</feature>
<feature type="compositionally biased region" description="Polar residues" evidence="4">
    <location>
        <begin position="236"/>
        <end position="255"/>
    </location>
</feature>
<comment type="similarity">
    <text evidence="1 3">Belongs to the ETS family.</text>
</comment>
<keyword evidence="2 3" id="KW-0238">DNA-binding</keyword>
<evidence type="ECO:0000313" key="7">
    <source>
        <dbReference type="Proteomes" id="UP000887458"/>
    </source>
</evidence>
<keyword evidence="7" id="KW-1185">Reference proteome</keyword>
<dbReference type="InterPro" id="IPR046328">
    <property type="entry name" value="ETS_fam"/>
</dbReference>
<dbReference type="InterPro" id="IPR000418">
    <property type="entry name" value="Ets_dom"/>
</dbReference>
<reference evidence="6 7" key="1">
    <citation type="journal article" date="2018" name="J. Allergy Clin. Immunol.">
        <title>High-quality assembly of Dermatophagoides pteronyssinus genome and transcriptome reveals a wide range of novel allergens.</title>
        <authorList>
            <person name="Liu X.Y."/>
            <person name="Yang K.Y."/>
            <person name="Wang M.Q."/>
            <person name="Kwok J.S."/>
            <person name="Zeng X."/>
            <person name="Yang Z."/>
            <person name="Xiao X.J."/>
            <person name="Lau C.P."/>
            <person name="Li Y."/>
            <person name="Huang Z.M."/>
            <person name="Ba J.G."/>
            <person name="Yim A.K."/>
            <person name="Ouyang C.Y."/>
            <person name="Ngai S.M."/>
            <person name="Chan T.F."/>
            <person name="Leung E.L."/>
            <person name="Liu L."/>
            <person name="Liu Z.G."/>
            <person name="Tsui S.K."/>
        </authorList>
    </citation>
    <scope>NUCLEOTIDE SEQUENCE [LARGE SCALE GENOMIC DNA]</scope>
    <source>
        <strain evidence="6">Derp</strain>
    </source>
</reference>
<dbReference type="SMART" id="SM00413">
    <property type="entry name" value="ETS"/>
    <property type="match status" value="1"/>
</dbReference>
<comment type="subcellular location">
    <subcellularLocation>
        <location evidence="3">Nucleus</location>
    </subcellularLocation>
</comment>
<comment type="caution">
    <text evidence="6">The sequence shown here is derived from an EMBL/GenBank/DDBJ whole genome shotgun (WGS) entry which is preliminary data.</text>
</comment>
<feature type="region of interest" description="Disordered" evidence="4">
    <location>
        <begin position="602"/>
        <end position="624"/>
    </location>
</feature>
<evidence type="ECO:0000256" key="1">
    <source>
        <dbReference type="ARBA" id="ARBA00005562"/>
    </source>
</evidence>
<evidence type="ECO:0000313" key="6">
    <source>
        <dbReference type="EMBL" id="KAH9417586.1"/>
    </source>
</evidence>
<feature type="region of interest" description="Disordered" evidence="4">
    <location>
        <begin position="99"/>
        <end position="212"/>
    </location>
</feature>
<dbReference type="PANTHER" id="PTHR11849:SF191">
    <property type="entry name" value="ECDYSONE-INDUCED PROTEIN 74EF ISOFORM B"/>
    <property type="match status" value="1"/>
</dbReference>
<dbReference type="SUPFAM" id="SSF46785">
    <property type="entry name" value="Winged helix' DNA-binding domain"/>
    <property type="match status" value="1"/>
</dbReference>
<dbReference type="InterPro" id="IPR036388">
    <property type="entry name" value="WH-like_DNA-bd_sf"/>
</dbReference>
<feature type="region of interest" description="Disordered" evidence="4">
    <location>
        <begin position="228"/>
        <end position="301"/>
    </location>
</feature>
<protein>
    <submittedName>
        <fullName evidence="6">ETS- transcription factor Elf-2</fullName>
    </submittedName>
</protein>
<dbReference type="InterPro" id="IPR036390">
    <property type="entry name" value="WH_DNA-bd_sf"/>
</dbReference>
<dbReference type="PROSITE" id="PS50061">
    <property type="entry name" value="ETS_DOMAIN_3"/>
    <property type="match status" value="1"/>
</dbReference>
<dbReference type="Proteomes" id="UP000887458">
    <property type="component" value="Unassembled WGS sequence"/>
</dbReference>
<name>A0ABQ8J4W3_DERPT</name>